<gene>
    <name evidence="12" type="ORF">OE749_10960</name>
</gene>
<comment type="pathway">
    <text evidence="1">Cofactor biosynthesis; (R)-pantothenate biosynthesis; (R)-pantoate from 3-methyl-2-oxobutanoate: step 2/2.</text>
</comment>
<evidence type="ECO:0000256" key="2">
    <source>
        <dbReference type="ARBA" id="ARBA00007870"/>
    </source>
</evidence>
<keyword evidence="7 12" id="KW-0560">Oxidoreductase</keyword>
<dbReference type="Gene3D" id="3.40.50.720">
    <property type="entry name" value="NAD(P)-binding Rossmann-like Domain"/>
    <property type="match status" value="1"/>
</dbReference>
<evidence type="ECO:0000256" key="4">
    <source>
        <dbReference type="ARBA" id="ARBA00019465"/>
    </source>
</evidence>
<accession>A0ABT3AA71</accession>
<dbReference type="InterPro" id="IPR003710">
    <property type="entry name" value="ApbA"/>
</dbReference>
<dbReference type="Pfam" id="PF02558">
    <property type="entry name" value="ApbA"/>
    <property type="match status" value="1"/>
</dbReference>
<evidence type="ECO:0000256" key="3">
    <source>
        <dbReference type="ARBA" id="ARBA00013014"/>
    </source>
</evidence>
<dbReference type="InterPro" id="IPR013752">
    <property type="entry name" value="KPA_reductase"/>
</dbReference>
<keyword evidence="5" id="KW-0566">Pantothenate biosynthesis</keyword>
<name>A0ABT3AA71_9ALTE</name>
<comment type="caution">
    <text evidence="12">The sequence shown here is derived from an EMBL/GenBank/DDBJ whole genome shotgun (WGS) entry which is preliminary data.</text>
</comment>
<dbReference type="SUPFAM" id="SSF48179">
    <property type="entry name" value="6-phosphogluconate dehydrogenase C-terminal domain-like"/>
    <property type="match status" value="1"/>
</dbReference>
<dbReference type="InterPro" id="IPR008927">
    <property type="entry name" value="6-PGluconate_DH-like_C_sf"/>
</dbReference>
<evidence type="ECO:0000256" key="1">
    <source>
        <dbReference type="ARBA" id="ARBA00004994"/>
    </source>
</evidence>
<dbReference type="InterPro" id="IPR013332">
    <property type="entry name" value="KPR_N"/>
</dbReference>
<evidence type="ECO:0000256" key="6">
    <source>
        <dbReference type="ARBA" id="ARBA00022857"/>
    </source>
</evidence>
<dbReference type="Gene3D" id="1.10.1040.10">
    <property type="entry name" value="N-(1-d-carboxylethyl)-l-norvaline Dehydrogenase, domain 2"/>
    <property type="match status" value="1"/>
</dbReference>
<dbReference type="Proteomes" id="UP001652504">
    <property type="component" value="Unassembled WGS sequence"/>
</dbReference>
<dbReference type="GO" id="GO:0008677">
    <property type="term" value="F:2-dehydropantoate 2-reductase activity"/>
    <property type="evidence" value="ECO:0007669"/>
    <property type="project" value="UniProtKB-EC"/>
</dbReference>
<proteinExistence type="inferred from homology"/>
<evidence type="ECO:0000313" key="13">
    <source>
        <dbReference type="Proteomes" id="UP001652504"/>
    </source>
</evidence>
<feature type="domain" description="Ketopantoate reductase N-terminal" evidence="10">
    <location>
        <begin position="4"/>
        <end position="137"/>
    </location>
</feature>
<evidence type="ECO:0000256" key="9">
    <source>
        <dbReference type="ARBA" id="ARBA00048793"/>
    </source>
</evidence>
<comment type="similarity">
    <text evidence="2">Belongs to the ketopantoate reductase family.</text>
</comment>
<dbReference type="InterPro" id="IPR013328">
    <property type="entry name" value="6PGD_dom2"/>
</dbReference>
<evidence type="ECO:0000256" key="7">
    <source>
        <dbReference type="ARBA" id="ARBA00023002"/>
    </source>
</evidence>
<evidence type="ECO:0000259" key="10">
    <source>
        <dbReference type="Pfam" id="PF02558"/>
    </source>
</evidence>
<reference evidence="12 13" key="1">
    <citation type="submission" date="2022-10" db="EMBL/GenBank/DDBJ databases">
        <title>Aestuariibacter sp. AA17 isolated from Montipora capitata coral fragment.</title>
        <authorList>
            <person name="Emsley S.A."/>
            <person name="Pfannmuller K.M."/>
            <person name="Loughran R.M."/>
            <person name="Shlafstein M."/>
            <person name="Papke E."/>
            <person name="Saw J.H."/>
            <person name="Ushijima B."/>
            <person name="Videau P."/>
        </authorList>
    </citation>
    <scope>NUCLEOTIDE SEQUENCE [LARGE SCALE GENOMIC DNA]</scope>
    <source>
        <strain evidence="12 13">AA17</strain>
    </source>
</reference>
<evidence type="ECO:0000256" key="5">
    <source>
        <dbReference type="ARBA" id="ARBA00022655"/>
    </source>
</evidence>
<dbReference type="SUPFAM" id="SSF51735">
    <property type="entry name" value="NAD(P)-binding Rossmann-fold domains"/>
    <property type="match status" value="1"/>
</dbReference>
<evidence type="ECO:0000256" key="8">
    <source>
        <dbReference type="ARBA" id="ARBA00032024"/>
    </source>
</evidence>
<evidence type="ECO:0000313" key="12">
    <source>
        <dbReference type="EMBL" id="MCV2885211.1"/>
    </source>
</evidence>
<comment type="catalytic activity">
    <reaction evidence="9">
        <text>(R)-pantoate + NADP(+) = 2-dehydropantoate + NADPH + H(+)</text>
        <dbReference type="Rhea" id="RHEA:16233"/>
        <dbReference type="ChEBI" id="CHEBI:11561"/>
        <dbReference type="ChEBI" id="CHEBI:15378"/>
        <dbReference type="ChEBI" id="CHEBI:15980"/>
        <dbReference type="ChEBI" id="CHEBI:57783"/>
        <dbReference type="ChEBI" id="CHEBI:58349"/>
        <dbReference type="EC" id="1.1.1.169"/>
    </reaction>
</comment>
<organism evidence="12 13">
    <name type="scientific">Fluctibacter corallii</name>
    <dbReference type="NCBI Taxonomy" id="2984329"/>
    <lineage>
        <taxon>Bacteria</taxon>
        <taxon>Pseudomonadati</taxon>
        <taxon>Pseudomonadota</taxon>
        <taxon>Gammaproteobacteria</taxon>
        <taxon>Alteromonadales</taxon>
        <taxon>Alteromonadaceae</taxon>
        <taxon>Fluctibacter</taxon>
    </lineage>
</organism>
<dbReference type="RefSeq" id="WP_263712500.1">
    <property type="nucleotide sequence ID" value="NZ_JAOWKX010000005.1"/>
</dbReference>
<dbReference type="PANTHER" id="PTHR21708:SF26">
    <property type="entry name" value="2-DEHYDROPANTOATE 2-REDUCTASE"/>
    <property type="match status" value="1"/>
</dbReference>
<evidence type="ECO:0000259" key="11">
    <source>
        <dbReference type="Pfam" id="PF08546"/>
    </source>
</evidence>
<dbReference type="PANTHER" id="PTHR21708">
    <property type="entry name" value="PROBABLE 2-DEHYDROPANTOATE 2-REDUCTASE"/>
    <property type="match status" value="1"/>
</dbReference>
<dbReference type="Pfam" id="PF08546">
    <property type="entry name" value="ApbA_C"/>
    <property type="match status" value="1"/>
</dbReference>
<protein>
    <recommendedName>
        <fullName evidence="4">2-dehydropantoate 2-reductase</fullName>
        <ecNumber evidence="3">1.1.1.169</ecNumber>
    </recommendedName>
    <alternativeName>
        <fullName evidence="8">Ketopantoate reductase</fullName>
    </alternativeName>
</protein>
<keyword evidence="13" id="KW-1185">Reference proteome</keyword>
<sequence>MSHLIFGAGQIGCFIGACMHEAGVDVSFLARRHIKAMLEHGLLLTDYQGYRSEVTHLQCVDTTQARPFDVVWLTVKCTAVQPSLDELAAFVGQDTIIMCCQNGLGSDQIVRERFPNNQVLRVMVPFNVVLQENEQANSQVREVSKFANYHRGSEGTLCIEKNHSDRLAAWMKLMNSSCLDVAEESNMTGLQWAKLQLNLGNSVNALADIPVKAMLMQRNYRLVIASLMDELLNVAQSQHIQLPKVASVKGHWIPYVLRLPDILFKLLANKMLAIDPTVRTSMWWDIKNGKPTEIQYLNGAVERAGQALGIACPINNAIIALISKKQNGELKGAISASELRKYVLSNDSSKLNG</sequence>
<dbReference type="EC" id="1.1.1.169" evidence="3"/>
<feature type="domain" description="Ketopantoate reductase C-terminal" evidence="11">
    <location>
        <begin position="186"/>
        <end position="326"/>
    </location>
</feature>
<dbReference type="InterPro" id="IPR036291">
    <property type="entry name" value="NAD(P)-bd_dom_sf"/>
</dbReference>
<dbReference type="EMBL" id="JAOWKX010000005">
    <property type="protein sequence ID" value="MCV2885211.1"/>
    <property type="molecule type" value="Genomic_DNA"/>
</dbReference>
<keyword evidence="6" id="KW-0521">NADP</keyword>
<dbReference type="InterPro" id="IPR051402">
    <property type="entry name" value="KPR-Related"/>
</dbReference>
<dbReference type="NCBIfam" id="TIGR00745">
    <property type="entry name" value="apbA_panE"/>
    <property type="match status" value="1"/>
</dbReference>